<feature type="binding site" evidence="3">
    <location>
        <position position="749"/>
    </location>
    <ligand>
        <name>Zn(2+)</name>
        <dbReference type="ChEBI" id="CHEBI:29105"/>
        <label>2</label>
    </ligand>
</feature>
<dbReference type="InterPro" id="IPR001952">
    <property type="entry name" value="Alkaline_phosphatase"/>
</dbReference>
<evidence type="ECO:0000313" key="7">
    <source>
        <dbReference type="EMBL" id="RKQ93212.1"/>
    </source>
</evidence>
<keyword evidence="3" id="KW-0862">Zinc</keyword>
<feature type="binding site" evidence="3">
    <location>
        <position position="831"/>
    </location>
    <ligand>
        <name>Zn(2+)</name>
        <dbReference type="ChEBI" id="CHEBI:29105"/>
        <label>2</label>
    </ligand>
</feature>
<accession>A0A660LDU3</accession>
<dbReference type="Proteomes" id="UP000278962">
    <property type="component" value="Unassembled WGS sequence"/>
</dbReference>
<evidence type="ECO:0000256" key="5">
    <source>
        <dbReference type="SAM" id="SignalP"/>
    </source>
</evidence>
<dbReference type="GO" id="GO:0004035">
    <property type="term" value="F:alkaline phosphatase activity"/>
    <property type="evidence" value="ECO:0007669"/>
    <property type="project" value="TreeGrafter"/>
</dbReference>
<evidence type="ECO:0000256" key="3">
    <source>
        <dbReference type="PIRSR" id="PIRSR601952-2"/>
    </source>
</evidence>
<dbReference type="Pfam" id="PF00245">
    <property type="entry name" value="Alk_phosphatase"/>
    <property type="match status" value="2"/>
</dbReference>
<dbReference type="Gene3D" id="2.60.120.200">
    <property type="match status" value="1"/>
</dbReference>
<keyword evidence="1" id="KW-0597">Phosphoprotein</keyword>
<dbReference type="GO" id="GO:0046872">
    <property type="term" value="F:metal ion binding"/>
    <property type="evidence" value="ECO:0007669"/>
    <property type="project" value="UniProtKB-KW"/>
</dbReference>
<organism evidence="7 8">
    <name type="scientific">Solirubrobacter pauli</name>
    <dbReference type="NCBI Taxonomy" id="166793"/>
    <lineage>
        <taxon>Bacteria</taxon>
        <taxon>Bacillati</taxon>
        <taxon>Actinomycetota</taxon>
        <taxon>Thermoleophilia</taxon>
        <taxon>Solirubrobacterales</taxon>
        <taxon>Solirubrobacteraceae</taxon>
        <taxon>Solirubrobacter</taxon>
    </lineage>
</organism>
<proteinExistence type="inferred from homology"/>
<dbReference type="CDD" id="cd16012">
    <property type="entry name" value="ALP"/>
    <property type="match status" value="2"/>
</dbReference>
<dbReference type="PANTHER" id="PTHR11596">
    <property type="entry name" value="ALKALINE PHOSPHATASE"/>
    <property type="match status" value="1"/>
</dbReference>
<keyword evidence="8" id="KW-1185">Reference proteome</keyword>
<feature type="signal peptide" evidence="5">
    <location>
        <begin position="1"/>
        <end position="26"/>
    </location>
</feature>
<dbReference type="InterPro" id="IPR041542">
    <property type="entry name" value="GH43_C2"/>
</dbReference>
<feature type="chain" id="PRO_5025005233" evidence="5">
    <location>
        <begin position="27"/>
        <end position="1579"/>
    </location>
</feature>
<dbReference type="Gene3D" id="2.60.40.10">
    <property type="entry name" value="Immunoglobulins"/>
    <property type="match status" value="1"/>
</dbReference>
<dbReference type="EMBL" id="RBIL01000001">
    <property type="protein sequence ID" value="RKQ93212.1"/>
    <property type="molecule type" value="Genomic_DNA"/>
</dbReference>
<dbReference type="SUPFAM" id="SSF49899">
    <property type="entry name" value="Concanavalin A-like lectins/glucanases"/>
    <property type="match status" value="1"/>
</dbReference>
<protein>
    <submittedName>
        <fullName evidence="7">Alkaline phosphatase</fullName>
    </submittedName>
</protein>
<dbReference type="Pfam" id="PF17851">
    <property type="entry name" value="GH43_C2"/>
    <property type="match status" value="1"/>
</dbReference>
<gene>
    <name evidence="7" type="ORF">C8N24_3073</name>
</gene>
<comment type="caution">
    <text evidence="7">The sequence shown here is derived from an EMBL/GenBank/DDBJ whole genome shotgun (WGS) entry which is preliminary data.</text>
</comment>
<dbReference type="NCBIfam" id="NF047446">
    <property type="entry name" value="barrel_OmpL47"/>
    <property type="match status" value="4"/>
</dbReference>
<keyword evidence="3" id="KW-0460">Magnesium</keyword>
<dbReference type="OrthoDB" id="9794455at2"/>
<dbReference type="InterPro" id="IPR013320">
    <property type="entry name" value="ConA-like_dom_sf"/>
</dbReference>
<dbReference type="SUPFAM" id="SSF53649">
    <property type="entry name" value="Alkaline phosphatase-like"/>
    <property type="match status" value="2"/>
</dbReference>
<keyword evidence="3" id="KW-0479">Metal-binding</keyword>
<sequence length="1579" mass="163373">MRAKRAAALVAALASVLAVGVVPLSAATKVDRTPDVAAQLDDAKPRNVAVLLLDGFDHQLLTAARDYELGADGRFVMDDLPFWGNVTTHGLLPGSGPTYGINYVNDSAATASAWATGSKTIEGRISQGPSSGLGVPGTDLRSVMMDAKAAGKRVANITDVDVTDATPAAMGASINNRSCQGPTDMGSCPAARKANGGKGSIAEQMVDNGFDVVLGGGRARYTQNVDAGGTLLAHATSTLGYREVTTKQGLAGIDSLAGGPVLGLFASGYMTTRYAPLMATASGSGSSSYRCQANSRGDQPTLAEMTAKALQLVDNPNGFFMQVESAQTDKGAHDGNICGSLGQVAEADKALEILLEYQRAHPDTLIVVTSDHGHATQIVRPGEAKAWGTLQTADGDPLTVGYNTSSTSQWHTGTSVPIAAKGPQAANVTGTLDQTDLHTLLKGFAPAAPAERTDEIRESLSAAKPKNTVVLLLDGFDHQLMTAARNYEVGADGRFLFDRLPFWGQMTTHGLLPGAGPDHGINYVNDSAATASAWATGRKTIEGRIGQGPSTALSVPGEDLRSVMLDAKAAGKRTANISDVDLTDATPAAMGASINNRSCQGPTDMGSCPAARKANGGKGSIAEQLVDNGIDVLLGGGRARFTQNVDAGGTLLTRATGTLGYRDVATKQALAGIDSLTGGPVLGLFASGYMTTRYAPLVATAAGSGSTTYRCQANSRGDQPTLAEMTAKALELVDNPNGFFMQVESAQTDKAAHDANLCGSLGQVAEADKALEVLLEYQRTHPDTLIVVTSDHGHATQIVRPGESKVYGTVQTADGVPMRVGYGTSTAGQWHTGTEVPIAAKGPQAANVLGTLDQTELYQVLKGLAPAGTDVEAPTTTIAVAPEAAPSGWHTAGPVTVTLTATDAGGVAKTEYRLDGGAWITYTAPFTVSASRLVEFRSTDAAGNVESTRSRAIRFDAVAPTATAALNPAAPGPGGTYGQPVRVTLTGADAGGSDVDRVEYRFGAGPWSVYAGPFTVYTNGEHAIEYRAVDGAGNASAAGTVRFTTAGLPGTPASCAASSSDEFDGGAVDPKWTVRRPTAARYSVAGGKLNLRFDGTNSDLSGSTASATNLFLQPAPTGGPWTATTKLDMTDAKMQSNQVGFVLWQAEGSGANRFAKIAVNARTTDASAPSRPSWWLERQLTVASSTSGLGNGNAGYITGAVPDTVFLRLTSSGGPVQTLRTHYSLDGVAWTEFLSAFTVDTSTLPLQVGLGTFRGENNPNGFARFDWFRVCDFSLDDTAPQSTASVSPAAGPSGWHTSAPVTVTLSADDGAGTGVAALEHRVGDGPWTTYTGPFTVATTASVAYRSTDVRGNVEPIKAIDVRIDTTAPVTTATREGTGPVTVRLAATDAGSGVSRIEYDATGTWTTYAAGSPPVFSAPGAHTVRYRALDVAGNVEAERSLEFTIGTATPTPTPGDAVEEELDVLAVVVPKSLSLTLGGPATFGAFIPGVERDYTASTYLTATSTIRGTRLIVSDLGHMANGAAVLPEPLRVQLSQSAWSDPIANERVDVTFKQLVKETDRLLEGSYSTRVRFTLTTTTP</sequence>
<comment type="cofactor">
    <cofactor evidence="3">
        <name>Mg(2+)</name>
        <dbReference type="ChEBI" id="CHEBI:18420"/>
    </cofactor>
    <text evidence="3">Binds 1 Mg(2+) ion.</text>
</comment>
<evidence type="ECO:0000313" key="8">
    <source>
        <dbReference type="Proteomes" id="UP000278962"/>
    </source>
</evidence>
<feature type="active site" description="Phosphoserine intermediate" evidence="2">
    <location>
        <position position="527"/>
    </location>
</feature>
<comment type="cofactor">
    <cofactor evidence="3">
        <name>Zn(2+)</name>
        <dbReference type="ChEBI" id="CHEBI:29105"/>
    </cofactor>
    <text evidence="3">Binds 2 Zn(2+) ions.</text>
</comment>
<feature type="binding site" evidence="3">
    <location>
        <position position="792"/>
    </location>
    <ligand>
        <name>Zn(2+)</name>
        <dbReference type="ChEBI" id="CHEBI:29105"/>
        <label>2</label>
    </ligand>
</feature>
<dbReference type="PANTHER" id="PTHR11596:SF5">
    <property type="entry name" value="ALKALINE PHOSPHATASE"/>
    <property type="match status" value="1"/>
</dbReference>
<feature type="binding site" evidence="3">
    <location>
        <position position="744"/>
    </location>
    <ligand>
        <name>Mg(2+)</name>
        <dbReference type="ChEBI" id="CHEBI:18420"/>
    </ligand>
</feature>
<feature type="binding site" evidence="3">
    <location>
        <position position="791"/>
    </location>
    <ligand>
        <name>Zn(2+)</name>
        <dbReference type="ChEBI" id="CHEBI:29105"/>
        <label>2</label>
    </ligand>
</feature>
<feature type="binding site" evidence="3">
    <location>
        <position position="753"/>
    </location>
    <ligand>
        <name>Zn(2+)</name>
        <dbReference type="ChEBI" id="CHEBI:29105"/>
        <label>2</label>
    </ligand>
</feature>
<evidence type="ECO:0000259" key="6">
    <source>
        <dbReference type="Pfam" id="PF17851"/>
    </source>
</evidence>
<evidence type="ECO:0000256" key="1">
    <source>
        <dbReference type="ARBA" id="ARBA00022553"/>
    </source>
</evidence>
<feature type="domain" description="Beta-xylosidase C-terminal Concanavalin A-like" evidence="6">
    <location>
        <begin position="1060"/>
        <end position="1270"/>
    </location>
</feature>
<dbReference type="PRINTS" id="PR00113">
    <property type="entry name" value="ALKPHPHTASE"/>
</dbReference>
<dbReference type="GO" id="GO:0005975">
    <property type="term" value="P:carbohydrate metabolic process"/>
    <property type="evidence" value="ECO:0007669"/>
    <property type="project" value="UniProtKB-ARBA"/>
</dbReference>
<dbReference type="InterPro" id="IPR058094">
    <property type="entry name" value="Ig-like_OmpL47-like"/>
</dbReference>
<name>A0A660LDU3_9ACTN</name>
<dbReference type="InterPro" id="IPR013783">
    <property type="entry name" value="Ig-like_fold"/>
</dbReference>
<keyword evidence="5" id="KW-0732">Signal</keyword>
<feature type="binding site" evidence="3">
    <location>
        <position position="474"/>
    </location>
    <ligand>
        <name>Zn(2+)</name>
        <dbReference type="ChEBI" id="CHEBI:29105"/>
        <label>2</label>
    </ligand>
</feature>
<dbReference type="Gene3D" id="3.40.720.10">
    <property type="entry name" value="Alkaline Phosphatase, subunit A"/>
    <property type="match status" value="2"/>
</dbReference>
<dbReference type="SMART" id="SM00098">
    <property type="entry name" value="alkPPc"/>
    <property type="match status" value="2"/>
</dbReference>
<feature type="binding site" evidence="3">
    <location>
        <position position="474"/>
    </location>
    <ligand>
        <name>Mg(2+)</name>
        <dbReference type="ChEBI" id="CHEBI:18420"/>
    </ligand>
</feature>
<dbReference type="RefSeq" id="WP_121251125.1">
    <property type="nucleotide sequence ID" value="NZ_RBIL01000001.1"/>
</dbReference>
<feature type="binding site" evidence="3">
    <location>
        <position position="586"/>
    </location>
    <ligand>
        <name>Mg(2+)</name>
        <dbReference type="ChEBI" id="CHEBI:18420"/>
    </ligand>
</feature>
<evidence type="ECO:0000256" key="2">
    <source>
        <dbReference type="PIRSR" id="PIRSR601952-1"/>
    </source>
</evidence>
<feature type="binding site" evidence="3">
    <location>
        <position position="584"/>
    </location>
    <ligand>
        <name>Mg(2+)</name>
        <dbReference type="ChEBI" id="CHEBI:18420"/>
    </ligand>
</feature>
<dbReference type="InterPro" id="IPR017850">
    <property type="entry name" value="Alkaline_phosphatase_core_sf"/>
</dbReference>
<reference evidence="7 8" key="1">
    <citation type="submission" date="2018-10" db="EMBL/GenBank/DDBJ databases">
        <title>Genomic Encyclopedia of Archaeal and Bacterial Type Strains, Phase II (KMG-II): from individual species to whole genera.</title>
        <authorList>
            <person name="Goeker M."/>
        </authorList>
    </citation>
    <scope>NUCLEOTIDE SEQUENCE [LARGE SCALE GENOMIC DNA]</scope>
    <source>
        <strain evidence="7 8">DSM 14954</strain>
    </source>
</reference>
<evidence type="ECO:0000256" key="4">
    <source>
        <dbReference type="RuleBase" id="RU003946"/>
    </source>
</evidence>
<comment type="similarity">
    <text evidence="4">Belongs to the alkaline phosphatase family.</text>
</comment>